<dbReference type="InterPro" id="IPR004845">
    <property type="entry name" value="T2SS_GspD_CS"/>
</dbReference>
<dbReference type="Pfam" id="PF03958">
    <property type="entry name" value="Secretin_N"/>
    <property type="match status" value="1"/>
</dbReference>
<evidence type="ECO:0000256" key="4">
    <source>
        <dbReference type="RuleBase" id="RU004003"/>
    </source>
</evidence>
<feature type="chain" id="PRO_5012798491" evidence="6">
    <location>
        <begin position="22"/>
        <end position="437"/>
    </location>
</feature>
<protein>
    <submittedName>
        <fullName evidence="9">General secretion pathway protein D</fullName>
    </submittedName>
</protein>
<comment type="similarity">
    <text evidence="4">Belongs to the bacterial secretin family.</text>
</comment>
<dbReference type="GO" id="GO:0015627">
    <property type="term" value="C:type II protein secretion system complex"/>
    <property type="evidence" value="ECO:0007669"/>
    <property type="project" value="TreeGrafter"/>
</dbReference>
<dbReference type="Pfam" id="PF00263">
    <property type="entry name" value="Secretin"/>
    <property type="match status" value="1"/>
</dbReference>
<keyword evidence="10" id="KW-1185">Reference proteome</keyword>
<comment type="subcellular location">
    <subcellularLocation>
        <location evidence="5">Cell outer membrane</location>
    </subcellularLocation>
    <subcellularLocation>
        <location evidence="1">Membrane</location>
    </subcellularLocation>
</comment>
<dbReference type="AlphaFoldDB" id="A0A1U9NQI1"/>
<dbReference type="InterPro" id="IPR005644">
    <property type="entry name" value="NolW-like"/>
</dbReference>
<feature type="domain" description="Type II/III secretion system secretin-like" evidence="7">
    <location>
        <begin position="217"/>
        <end position="382"/>
    </location>
</feature>
<dbReference type="GO" id="GO:0009306">
    <property type="term" value="P:protein secretion"/>
    <property type="evidence" value="ECO:0007669"/>
    <property type="project" value="InterPro"/>
</dbReference>
<dbReference type="PROSITE" id="PS00875">
    <property type="entry name" value="T2SP_D"/>
    <property type="match status" value="1"/>
</dbReference>
<gene>
    <name evidence="9" type="primary">xcpQ</name>
    <name evidence="9" type="ORF">STSP2_02963</name>
</gene>
<feature type="signal peptide" evidence="6">
    <location>
        <begin position="1"/>
        <end position="21"/>
    </location>
</feature>
<dbReference type="Proteomes" id="UP000189674">
    <property type="component" value="Chromosome"/>
</dbReference>
<dbReference type="STRING" id="1936003.STSP2_02963"/>
<accession>A0A1U9NQI1</accession>
<feature type="domain" description="NolW-like" evidence="8">
    <location>
        <begin position="98"/>
        <end position="154"/>
    </location>
</feature>
<evidence type="ECO:0000256" key="1">
    <source>
        <dbReference type="ARBA" id="ARBA00004370"/>
    </source>
</evidence>
<evidence type="ECO:0000313" key="9">
    <source>
        <dbReference type="EMBL" id="AQT69766.1"/>
    </source>
</evidence>
<dbReference type="PRINTS" id="PR00811">
    <property type="entry name" value="BCTERIALGSPD"/>
</dbReference>
<dbReference type="RefSeq" id="WP_146663423.1">
    <property type="nucleotide sequence ID" value="NZ_CP019791.1"/>
</dbReference>
<dbReference type="InterPro" id="IPR038591">
    <property type="entry name" value="NolW-like_sf"/>
</dbReference>
<proteinExistence type="inferred from homology"/>
<evidence type="ECO:0000256" key="3">
    <source>
        <dbReference type="ARBA" id="ARBA00023136"/>
    </source>
</evidence>
<reference evidence="10" key="1">
    <citation type="submission" date="2017-02" db="EMBL/GenBank/DDBJ databases">
        <title>Comparative genomics and description of representatives of a novel lineage of planctomycetes thriving in anoxic sediments.</title>
        <authorList>
            <person name="Spring S."/>
            <person name="Bunk B."/>
            <person name="Sproer C."/>
        </authorList>
    </citation>
    <scope>NUCLEOTIDE SEQUENCE [LARGE SCALE GENOMIC DNA]</scope>
    <source>
        <strain evidence="10">ST-NAGAB-D1</strain>
    </source>
</reference>
<evidence type="ECO:0000259" key="8">
    <source>
        <dbReference type="Pfam" id="PF03958"/>
    </source>
</evidence>
<keyword evidence="2 6" id="KW-0732">Signal</keyword>
<dbReference type="KEGG" id="alus:STSP2_02963"/>
<sequence precursor="true">MVNIRFMIIFVMLLCSSVVWAETAESEDAGNAEVIEDVKPAEGIKVGKADPFEIVVPPEEPEPEVEVEIDEEPVAVGRKMVMEPVKERPAMFIESMMLKYLDAEKVLPAVGSLLTEWGSAAVDENTNTLIICDSRENLDNILAQIRKADQTPQQVLIEVVILDVLLSDDTEIGVNWEDLFKEAGSPHSVNYTQTLNTLSEGGSFNLIQNSVSTTVNLLQQERNVEILASPRVLVVSGHPAHIQTVEEIPYTELTQSTGGVGSQEAITSTRFKDAGITLEVIPRVTDDGEIMLDVYPQQSVNTGTAGVNSNVPIVNKREAKTTLLMKDGQVLALGGLRRKDTKLTQDKIPLLGDLPLLGWLFSSDKTVVTNSELVVLISPHIYKPEDKPSDYQMKRFEEIRNRETLRLPENGRLKTEPIEPRPEFEYLRDTLTFPKQK</sequence>
<dbReference type="Gene3D" id="3.30.1370.120">
    <property type="match status" value="1"/>
</dbReference>
<organism evidence="9 10">
    <name type="scientific">Anaerohalosphaera lusitana</name>
    <dbReference type="NCBI Taxonomy" id="1936003"/>
    <lineage>
        <taxon>Bacteria</taxon>
        <taxon>Pseudomonadati</taxon>
        <taxon>Planctomycetota</taxon>
        <taxon>Phycisphaerae</taxon>
        <taxon>Sedimentisphaerales</taxon>
        <taxon>Anaerohalosphaeraceae</taxon>
        <taxon>Anaerohalosphaera</taxon>
    </lineage>
</organism>
<evidence type="ECO:0000259" key="7">
    <source>
        <dbReference type="Pfam" id="PF00263"/>
    </source>
</evidence>
<dbReference type="EMBL" id="CP019791">
    <property type="protein sequence ID" value="AQT69766.1"/>
    <property type="molecule type" value="Genomic_DNA"/>
</dbReference>
<dbReference type="InterPro" id="IPR050810">
    <property type="entry name" value="Bact_Secretion_Sys_Channel"/>
</dbReference>
<dbReference type="PANTHER" id="PTHR30332">
    <property type="entry name" value="PROBABLE GENERAL SECRETION PATHWAY PROTEIN D"/>
    <property type="match status" value="1"/>
</dbReference>
<dbReference type="InterPro" id="IPR004846">
    <property type="entry name" value="T2SS/T3SS_dom"/>
</dbReference>
<evidence type="ECO:0000256" key="2">
    <source>
        <dbReference type="ARBA" id="ARBA00022729"/>
    </source>
</evidence>
<name>A0A1U9NQI1_9BACT</name>
<evidence type="ECO:0000256" key="6">
    <source>
        <dbReference type="SAM" id="SignalP"/>
    </source>
</evidence>
<evidence type="ECO:0000313" key="10">
    <source>
        <dbReference type="Proteomes" id="UP000189674"/>
    </source>
</evidence>
<dbReference type="InterPro" id="IPR001775">
    <property type="entry name" value="GspD/PilQ"/>
</dbReference>
<keyword evidence="5" id="KW-0813">Transport</keyword>
<dbReference type="PANTHER" id="PTHR30332:SF24">
    <property type="entry name" value="SECRETIN GSPD-RELATED"/>
    <property type="match status" value="1"/>
</dbReference>
<dbReference type="OrthoDB" id="9779724at2"/>
<dbReference type="GO" id="GO:0009279">
    <property type="term" value="C:cell outer membrane"/>
    <property type="evidence" value="ECO:0007669"/>
    <property type="project" value="UniProtKB-SubCell"/>
</dbReference>
<keyword evidence="3" id="KW-0472">Membrane</keyword>
<evidence type="ECO:0000256" key="5">
    <source>
        <dbReference type="RuleBase" id="RU004004"/>
    </source>
</evidence>